<keyword evidence="1" id="KW-0732">Signal</keyword>
<keyword evidence="2" id="KW-0456">Lyase</keyword>
<dbReference type="InterPro" id="IPR036663">
    <property type="entry name" value="Fumarylacetoacetase_C_sf"/>
</dbReference>
<evidence type="ECO:0000313" key="2">
    <source>
        <dbReference type="EMBL" id="MDR6215223.1"/>
    </source>
</evidence>
<dbReference type="PANTHER" id="PTHR30143">
    <property type="entry name" value="ACID HYDRATASE"/>
    <property type="match status" value="1"/>
</dbReference>
<dbReference type="PANTHER" id="PTHR30143:SF0">
    <property type="entry name" value="2-KETO-4-PENTENOATE HYDRATASE"/>
    <property type="match status" value="1"/>
</dbReference>
<evidence type="ECO:0000256" key="1">
    <source>
        <dbReference type="SAM" id="SignalP"/>
    </source>
</evidence>
<evidence type="ECO:0000313" key="3">
    <source>
        <dbReference type="Proteomes" id="UP001267710"/>
    </source>
</evidence>
<gene>
    <name evidence="2" type="ORF">QE399_002912</name>
</gene>
<organism evidence="2 3">
    <name type="scientific">Paracidovorax wautersii</name>
    <dbReference type="NCBI Taxonomy" id="1177982"/>
    <lineage>
        <taxon>Bacteria</taxon>
        <taxon>Pseudomonadati</taxon>
        <taxon>Pseudomonadota</taxon>
        <taxon>Betaproteobacteria</taxon>
        <taxon>Burkholderiales</taxon>
        <taxon>Comamonadaceae</taxon>
        <taxon>Paracidovorax</taxon>
    </lineage>
</organism>
<comment type="caution">
    <text evidence="2">The sequence shown here is derived from an EMBL/GenBank/DDBJ whole genome shotgun (WGS) entry which is preliminary data.</text>
</comment>
<dbReference type="Proteomes" id="UP001267710">
    <property type="component" value="Unassembled WGS sequence"/>
</dbReference>
<feature type="chain" id="PRO_5047532994" evidence="1">
    <location>
        <begin position="23"/>
        <end position="290"/>
    </location>
</feature>
<feature type="signal peptide" evidence="1">
    <location>
        <begin position="1"/>
        <end position="22"/>
    </location>
</feature>
<dbReference type="EC" id="4.2.1.80" evidence="2"/>
<proteinExistence type="predicted"/>
<reference evidence="2 3" key="1">
    <citation type="submission" date="2023-08" db="EMBL/GenBank/DDBJ databases">
        <title>Functional and genomic diversity of the sorghum phyllosphere microbiome.</title>
        <authorList>
            <person name="Shade A."/>
        </authorList>
    </citation>
    <scope>NUCLEOTIDE SEQUENCE [LARGE SCALE GENOMIC DNA]</scope>
    <source>
        <strain evidence="2 3">SORGH_AS_0335</strain>
    </source>
</reference>
<dbReference type="GO" id="GO:0008684">
    <property type="term" value="F:2-oxopent-4-enoate hydratase activity"/>
    <property type="evidence" value="ECO:0007669"/>
    <property type="project" value="UniProtKB-EC"/>
</dbReference>
<dbReference type="EMBL" id="JAVIZX010000001">
    <property type="protein sequence ID" value="MDR6215223.1"/>
    <property type="molecule type" value="Genomic_DNA"/>
</dbReference>
<dbReference type="SUPFAM" id="SSF56529">
    <property type="entry name" value="FAH"/>
    <property type="match status" value="1"/>
</dbReference>
<accession>A0ABU1IDD3</accession>
<dbReference type="RefSeq" id="WP_309829663.1">
    <property type="nucleotide sequence ID" value="NZ_JAVIZX010000001.1"/>
</dbReference>
<name>A0ABU1IDD3_9BURK</name>
<protein>
    <submittedName>
        <fullName evidence="2">2-keto-4-pentenoate hydratase</fullName>
        <ecNumber evidence="2">4.2.1.80</ecNumber>
    </submittedName>
</protein>
<sequence length="290" mass="30738">MTMKQTLTAWALAVAGVTAAHAECLSSDQVAELARHYAARTPAPNFAPLSDADGACTRARFNQLLAQQMGKVVGYKAGLTNPAVQKRFNTDKPVWGKLYEGMVRPSGLVVEAAFGARPLYEADMLVRVKSAAINHARTPLEVLDGIDQIIPFIELPDLLVQAPPQLNGPGVAAINVGARLGVAGEPIAIPQTRGERHALLDALERMSVQLTNEKGELLAPAGKGSDILGHPLQAVVWLAEALQKEEITLQPGDLVSLGSFSPLLPPRPGLAVTATYQGLPGARPVMVTFK</sequence>
<dbReference type="Gene3D" id="3.90.850.10">
    <property type="entry name" value="Fumarylacetoacetase-like, C-terminal domain"/>
    <property type="match status" value="1"/>
</dbReference>
<dbReference type="InterPro" id="IPR050772">
    <property type="entry name" value="Hydratase-Decarb/MhpD_sf"/>
</dbReference>
<keyword evidence="3" id="KW-1185">Reference proteome</keyword>